<feature type="transmembrane region" description="Helical" evidence="8">
    <location>
        <begin position="264"/>
        <end position="284"/>
    </location>
</feature>
<dbReference type="InterPro" id="IPR029020">
    <property type="entry name" value="Ammonium/urea_transptr"/>
</dbReference>
<dbReference type="InterPro" id="IPR018047">
    <property type="entry name" value="Ammonium_transpt_CS"/>
</dbReference>
<protein>
    <recommendedName>
        <fullName evidence="8">Ammonium transporter</fullName>
    </recommendedName>
</protein>
<feature type="transmembrane region" description="Helical" evidence="8">
    <location>
        <begin position="134"/>
        <end position="154"/>
    </location>
</feature>
<feature type="transmembrane region" description="Helical" evidence="8">
    <location>
        <begin position="230"/>
        <end position="252"/>
    </location>
</feature>
<proteinExistence type="inferred from homology"/>
<feature type="transmembrane region" description="Helical" evidence="8">
    <location>
        <begin position="23"/>
        <end position="44"/>
    </location>
</feature>
<feature type="transmembrane region" description="Helical" evidence="8">
    <location>
        <begin position="161"/>
        <end position="180"/>
    </location>
</feature>
<sequence>MSAPPVTHPMLQADASQFDRGDLSFIIVAGILVLFMVPGLGFLYSGLARRKSARELDITFHRYPAVLMNDFILVSLVWAVTGSNGITIFQWFFWGYSLAFSSSASNGYIGNLRNFGLRKVLGDPSPGSPLIPELLYSFFQMEFACVTASILIGGIAERGRLWPAMVFTFCWVTLGERWLASLHKNLTRASVLPKYISFLLRKSDLEHLSSVACWAWNNSGWAFKWGVLDFAGGGPVELGSGVGGLALAWVLGHRGKNELLNFRPHNVSIVNLGTFILWFGWLGFNGGSAFGANLRAIMAIWNSMLASAFAGMTWVLLDFRLERRWSMVGLCSGTIAGLVAATPSSGFIPPWASVIVGILSGGLCNFATKVKFIVGIDDALDLFAEHAVGGAVGLFCNGLFASSEIIALDGVNTGVRGGWLDRNWKQLYMQIAYIVAVSVYTFVVTAVIAKAIDLAGLRLRITPEEERLGMDEVEVGEFASDYIELRRDYMDGIRPFDSSENQRSPAVAGDRHGVPDIDERSRGSEGRTTDEKVESEEAANGNQHVHPATNDT</sequence>
<dbReference type="PANTHER" id="PTHR43029">
    <property type="entry name" value="AMMONIUM TRANSPORTER MEP2"/>
    <property type="match status" value="1"/>
</dbReference>
<comment type="caution">
    <text evidence="11">The sequence shown here is derived from an EMBL/GenBank/DDBJ whole genome shotgun (WGS) entry which is preliminary data.</text>
</comment>
<dbReference type="GO" id="GO:0008519">
    <property type="term" value="F:ammonium channel activity"/>
    <property type="evidence" value="ECO:0007669"/>
    <property type="project" value="InterPro"/>
</dbReference>
<accession>A0AAW0EGS9</accession>
<feature type="transmembrane region" description="Helical" evidence="8">
    <location>
        <begin position="324"/>
        <end position="342"/>
    </location>
</feature>
<dbReference type="NCBIfam" id="TIGR00836">
    <property type="entry name" value="amt"/>
    <property type="match status" value="1"/>
</dbReference>
<feature type="transmembrane region" description="Helical" evidence="8">
    <location>
        <begin position="71"/>
        <end position="93"/>
    </location>
</feature>
<dbReference type="EMBL" id="JAWWNJ010000001">
    <property type="protein sequence ID" value="KAK7064552.1"/>
    <property type="molecule type" value="Genomic_DNA"/>
</dbReference>
<dbReference type="Gene3D" id="1.10.3430.10">
    <property type="entry name" value="Ammonium transporter AmtB like domains"/>
    <property type="match status" value="2"/>
</dbReference>
<dbReference type="Proteomes" id="UP001362999">
    <property type="component" value="Unassembled WGS sequence"/>
</dbReference>
<evidence type="ECO:0000259" key="10">
    <source>
        <dbReference type="Pfam" id="PF00909"/>
    </source>
</evidence>
<evidence type="ECO:0000256" key="1">
    <source>
        <dbReference type="ARBA" id="ARBA00004141"/>
    </source>
</evidence>
<evidence type="ECO:0000313" key="11">
    <source>
        <dbReference type="EMBL" id="KAK7064552.1"/>
    </source>
</evidence>
<gene>
    <name evidence="11" type="ORF">R3P38DRAFT_3418968</name>
</gene>
<evidence type="ECO:0000256" key="5">
    <source>
        <dbReference type="ARBA" id="ARBA00022989"/>
    </source>
</evidence>
<comment type="subcellular location">
    <subcellularLocation>
        <location evidence="8">Cell membrane</location>
        <topology evidence="8">Multi-pass membrane protein</topology>
    </subcellularLocation>
    <subcellularLocation>
        <location evidence="1">Membrane</location>
        <topology evidence="1">Multi-pass membrane protein</topology>
    </subcellularLocation>
</comment>
<feature type="transmembrane region" description="Helical" evidence="8">
    <location>
        <begin position="296"/>
        <end position="317"/>
    </location>
</feature>
<dbReference type="InterPro" id="IPR024041">
    <property type="entry name" value="NH4_transpt_AmtB-like_dom"/>
</dbReference>
<evidence type="ECO:0000256" key="6">
    <source>
        <dbReference type="ARBA" id="ARBA00023136"/>
    </source>
</evidence>
<dbReference type="Pfam" id="PF00909">
    <property type="entry name" value="Ammonium_transp"/>
    <property type="match status" value="2"/>
</dbReference>
<evidence type="ECO:0000256" key="3">
    <source>
        <dbReference type="ARBA" id="ARBA00022448"/>
    </source>
</evidence>
<feature type="compositionally biased region" description="Basic and acidic residues" evidence="9">
    <location>
        <begin position="509"/>
        <end position="532"/>
    </location>
</feature>
<keyword evidence="12" id="KW-1185">Reference proteome</keyword>
<name>A0AAW0EGS9_9AGAR</name>
<comment type="similarity">
    <text evidence="2 8">Belongs to the ammonia transporter channel (TC 1.A.11.2) family.</text>
</comment>
<dbReference type="PANTHER" id="PTHR43029:SF4">
    <property type="entry name" value="AMMONIUM TRANSPORTER MEP1-RELATED"/>
    <property type="match status" value="1"/>
</dbReference>
<evidence type="ECO:0000256" key="9">
    <source>
        <dbReference type="SAM" id="MobiDB-lite"/>
    </source>
</evidence>
<dbReference type="GO" id="GO:0005886">
    <property type="term" value="C:plasma membrane"/>
    <property type="evidence" value="ECO:0007669"/>
    <property type="project" value="UniProtKB-SubCell"/>
</dbReference>
<feature type="transmembrane region" description="Helical" evidence="8">
    <location>
        <begin position="387"/>
        <end position="407"/>
    </location>
</feature>
<keyword evidence="6 8" id="KW-0472">Membrane</keyword>
<evidence type="ECO:0000256" key="2">
    <source>
        <dbReference type="ARBA" id="ARBA00005887"/>
    </source>
</evidence>
<reference evidence="11 12" key="1">
    <citation type="journal article" date="2024" name="J Genomics">
        <title>Draft genome sequencing and assembly of Favolaschia claudopus CIRM-BRFM 2984 isolated from oak limbs.</title>
        <authorList>
            <person name="Navarro D."/>
            <person name="Drula E."/>
            <person name="Chaduli D."/>
            <person name="Cazenave R."/>
            <person name="Ahrendt S."/>
            <person name="Wang J."/>
            <person name="Lipzen A."/>
            <person name="Daum C."/>
            <person name="Barry K."/>
            <person name="Grigoriev I.V."/>
            <person name="Favel A."/>
            <person name="Rosso M.N."/>
            <person name="Martin F."/>
        </authorList>
    </citation>
    <scope>NUCLEOTIDE SEQUENCE [LARGE SCALE GENOMIC DNA]</scope>
    <source>
        <strain evidence="11 12">CIRM-BRFM 2984</strain>
    </source>
</reference>
<evidence type="ECO:0000256" key="4">
    <source>
        <dbReference type="ARBA" id="ARBA00022692"/>
    </source>
</evidence>
<dbReference type="InterPro" id="IPR001905">
    <property type="entry name" value="Ammonium_transpt"/>
</dbReference>
<feature type="transmembrane region" description="Helical" evidence="8">
    <location>
        <begin position="427"/>
        <end position="449"/>
    </location>
</feature>
<keyword evidence="3 8" id="KW-0813">Transport</keyword>
<keyword evidence="4 8" id="KW-0812">Transmembrane</keyword>
<evidence type="ECO:0000256" key="7">
    <source>
        <dbReference type="ARBA" id="ARBA00023177"/>
    </source>
</evidence>
<evidence type="ECO:0000313" key="12">
    <source>
        <dbReference type="Proteomes" id="UP001362999"/>
    </source>
</evidence>
<dbReference type="SUPFAM" id="SSF111352">
    <property type="entry name" value="Ammonium transporter"/>
    <property type="match status" value="2"/>
</dbReference>
<keyword evidence="7 8" id="KW-0924">Ammonia transport</keyword>
<feature type="domain" description="Ammonium transporter AmtB-like" evidence="10">
    <location>
        <begin position="210"/>
        <end position="479"/>
    </location>
</feature>
<feature type="transmembrane region" description="Helical" evidence="8">
    <location>
        <begin position="348"/>
        <end position="367"/>
    </location>
</feature>
<keyword evidence="5 8" id="KW-1133">Transmembrane helix</keyword>
<dbReference type="AlphaFoldDB" id="A0AAW0EGS9"/>
<organism evidence="11 12">
    <name type="scientific">Favolaschia claudopus</name>
    <dbReference type="NCBI Taxonomy" id="2862362"/>
    <lineage>
        <taxon>Eukaryota</taxon>
        <taxon>Fungi</taxon>
        <taxon>Dikarya</taxon>
        <taxon>Basidiomycota</taxon>
        <taxon>Agaricomycotina</taxon>
        <taxon>Agaricomycetes</taxon>
        <taxon>Agaricomycetidae</taxon>
        <taxon>Agaricales</taxon>
        <taxon>Marasmiineae</taxon>
        <taxon>Mycenaceae</taxon>
        <taxon>Favolaschia</taxon>
    </lineage>
</organism>
<feature type="region of interest" description="Disordered" evidence="9">
    <location>
        <begin position="494"/>
        <end position="552"/>
    </location>
</feature>
<dbReference type="PROSITE" id="PS01219">
    <property type="entry name" value="AMMONIUM_TRANSP"/>
    <property type="match status" value="1"/>
</dbReference>
<evidence type="ECO:0000256" key="8">
    <source>
        <dbReference type="RuleBase" id="RU362002"/>
    </source>
</evidence>
<feature type="domain" description="Ammonium transporter AmtB-like" evidence="10">
    <location>
        <begin position="25"/>
        <end position="175"/>
    </location>
</feature>